<feature type="compositionally biased region" description="Basic and acidic residues" evidence="1">
    <location>
        <begin position="303"/>
        <end position="312"/>
    </location>
</feature>
<reference evidence="3" key="1">
    <citation type="journal article" date="2019" name="Int. J. Syst. Evol. Microbiol.">
        <title>The Global Catalogue of Microorganisms (GCM) 10K type strain sequencing project: providing services to taxonomists for standard genome sequencing and annotation.</title>
        <authorList>
            <consortium name="The Broad Institute Genomics Platform"/>
            <consortium name="The Broad Institute Genome Sequencing Center for Infectious Disease"/>
            <person name="Wu L."/>
            <person name="Ma J."/>
        </authorList>
    </citation>
    <scope>NUCLEOTIDE SEQUENCE [LARGE SCALE GENOMIC DNA]</scope>
    <source>
        <strain evidence="3">CCM 8980</strain>
    </source>
</reference>
<dbReference type="RefSeq" id="WP_203628560.1">
    <property type="nucleotide sequence ID" value="NZ_BOLQ01000034.1"/>
</dbReference>
<proteinExistence type="predicted"/>
<accession>A0ABW4CME1</accession>
<evidence type="ECO:0000313" key="2">
    <source>
        <dbReference type="EMBL" id="MFD1431013.1"/>
    </source>
</evidence>
<dbReference type="EMBL" id="JBHTOC010000025">
    <property type="protein sequence ID" value="MFD1431013.1"/>
    <property type="molecule type" value="Genomic_DNA"/>
</dbReference>
<feature type="compositionally biased region" description="Pro residues" evidence="1">
    <location>
        <begin position="424"/>
        <end position="435"/>
    </location>
</feature>
<comment type="caution">
    <text evidence="2">The sequence shown here is derived from an EMBL/GenBank/DDBJ whole genome shotgun (WGS) entry which is preliminary data.</text>
</comment>
<feature type="region of interest" description="Disordered" evidence="1">
    <location>
        <begin position="285"/>
        <end position="441"/>
    </location>
</feature>
<organism evidence="2 3">
    <name type="scientific">Lacticaseibacillus mingshuiensis</name>
    <dbReference type="NCBI Taxonomy" id="2799574"/>
    <lineage>
        <taxon>Bacteria</taxon>
        <taxon>Bacillati</taxon>
        <taxon>Bacillota</taxon>
        <taxon>Bacilli</taxon>
        <taxon>Lactobacillales</taxon>
        <taxon>Lactobacillaceae</taxon>
        <taxon>Lacticaseibacillus</taxon>
    </lineage>
</organism>
<name>A0ABW4CME1_9LACO</name>
<dbReference type="Proteomes" id="UP001597196">
    <property type="component" value="Unassembled WGS sequence"/>
</dbReference>
<protein>
    <submittedName>
        <fullName evidence="2">Uncharacterized protein</fullName>
    </submittedName>
</protein>
<sequence length="441" mass="49211">MANDDWIHLAGWVVGGETFNIREPWQAARRIDAVKIGVDEFFDEDDQRIDRPPRVYHLLFTSELAGLNLHIGDRLDVRGTLHNFPNLVKVEYQARIEKTEGRTRRRIVDYLVTWAKWAKLTREQTKNVDKMSKSYLKGELPIERLLRRETHLAAKLSDHAREFMEDTQASQRQLERETRFKLATQLPQAAIIEPSRRVKLTPGEPTAGFEAPPFDKTRVVDPIYRHELLRTLNEDRAFRQHQGLPLLSTLALPEEWRAQHWQPREVGEQEDPEVMATYARIRAGSDEPMIPSRSVAAAKALRQRQEKTETAEAKPVSESGSGAKTEVAGPVGGEDAHAKSPTPGQPTAQVTPAKPSEPVKPTEAVKPDDSARPSTESTAEVRSDSHLKPAPKLETISEAKSILGSESKAESKSDSVPKSAPNSPATPAPSSPPANPRHLSL</sequence>
<keyword evidence="3" id="KW-1185">Reference proteome</keyword>
<evidence type="ECO:0000256" key="1">
    <source>
        <dbReference type="SAM" id="MobiDB-lite"/>
    </source>
</evidence>
<evidence type="ECO:0000313" key="3">
    <source>
        <dbReference type="Proteomes" id="UP001597196"/>
    </source>
</evidence>
<gene>
    <name evidence="2" type="ORF">ACFQ4P_12280</name>
</gene>